<evidence type="ECO:0000256" key="1">
    <source>
        <dbReference type="SAM" id="MobiDB-lite"/>
    </source>
</evidence>
<name>I4DQQ5_PAPXU</name>
<reference evidence="2" key="1">
    <citation type="journal article" date="2012" name="BMC Biol.">
        <title>Comprehensive microarray-based analysis for stage-specific larval camouflage pattern-associated genes in the swallowtail butterfly, Papilio xuthus.</title>
        <authorList>
            <person name="Futahashi R."/>
            <person name="Shirataki H."/>
            <person name="Narita T."/>
            <person name="Mita K."/>
            <person name="Fujiwara H."/>
        </authorList>
    </citation>
    <scope>NUCLEOTIDE SEQUENCE</scope>
    <source>
        <tissue evidence="2">Epidermis</tissue>
    </source>
</reference>
<dbReference type="AlphaFoldDB" id="I4DQQ5"/>
<protein>
    <submittedName>
        <fullName evidence="2">Uncharacterized protein</fullName>
    </submittedName>
</protein>
<evidence type="ECO:0000313" key="2">
    <source>
        <dbReference type="EMBL" id="BAM20245.1"/>
    </source>
</evidence>
<feature type="region of interest" description="Disordered" evidence="1">
    <location>
        <begin position="1"/>
        <end position="28"/>
    </location>
</feature>
<dbReference type="EMBL" id="AK404616">
    <property type="protein sequence ID" value="BAM20245.1"/>
    <property type="molecule type" value="mRNA"/>
</dbReference>
<sequence length="70" mass="7955">RHYTKPRAPLVSTSHTAGGRGNGYSQPRSRCSTLKTIISTYCTPQKDKEGYFTLYNRQLIVISLKHQTKL</sequence>
<accession>I4DQQ5</accession>
<organism evidence="2">
    <name type="scientific">Papilio xuthus</name>
    <name type="common">Asian swallowtail butterfly</name>
    <dbReference type="NCBI Taxonomy" id="66420"/>
    <lineage>
        <taxon>Eukaryota</taxon>
        <taxon>Metazoa</taxon>
        <taxon>Ecdysozoa</taxon>
        <taxon>Arthropoda</taxon>
        <taxon>Hexapoda</taxon>
        <taxon>Insecta</taxon>
        <taxon>Pterygota</taxon>
        <taxon>Neoptera</taxon>
        <taxon>Endopterygota</taxon>
        <taxon>Lepidoptera</taxon>
        <taxon>Glossata</taxon>
        <taxon>Ditrysia</taxon>
        <taxon>Papilionoidea</taxon>
        <taxon>Papilionidae</taxon>
        <taxon>Papilioninae</taxon>
        <taxon>Papilio</taxon>
    </lineage>
</organism>
<proteinExistence type="evidence at transcript level"/>
<feature type="non-terminal residue" evidence="2">
    <location>
        <position position="1"/>
    </location>
</feature>